<sequence>MTDFSPAGTTPDPSPGAPAPVAQGVGGRKTGKPIGAGALAAELRVAVMRTSRRLRAEAATREISPGQYSVLAGILHSPLTVGQLAAREQVQAPSMTRIVNALAAAELVSREENPEDRRQVLVRITETGSAALLRARSKRTAWLAKQVAALTPQQRATLHEAAVILQEMSS</sequence>
<evidence type="ECO:0000313" key="6">
    <source>
        <dbReference type="EMBL" id="MBP2412143.1"/>
    </source>
</evidence>
<dbReference type="PROSITE" id="PS50995">
    <property type="entry name" value="HTH_MARR_2"/>
    <property type="match status" value="1"/>
</dbReference>
<name>A0ABS4YTL3_9MICC</name>
<dbReference type="SMART" id="SM00347">
    <property type="entry name" value="HTH_MARR"/>
    <property type="match status" value="1"/>
</dbReference>
<comment type="caution">
    <text evidence="6">The sequence shown here is derived from an EMBL/GenBank/DDBJ whole genome shotgun (WGS) entry which is preliminary data.</text>
</comment>
<keyword evidence="1" id="KW-0805">Transcription regulation</keyword>
<dbReference type="InterPro" id="IPR000835">
    <property type="entry name" value="HTH_MarR-typ"/>
</dbReference>
<feature type="domain" description="HTH marR-type" evidence="5">
    <location>
        <begin position="40"/>
        <end position="167"/>
    </location>
</feature>
<accession>A0ABS4YTL3</accession>
<evidence type="ECO:0000256" key="2">
    <source>
        <dbReference type="ARBA" id="ARBA00023125"/>
    </source>
</evidence>
<evidence type="ECO:0000313" key="7">
    <source>
        <dbReference type="Proteomes" id="UP000711614"/>
    </source>
</evidence>
<dbReference type="InterPro" id="IPR036388">
    <property type="entry name" value="WH-like_DNA-bd_sf"/>
</dbReference>
<evidence type="ECO:0000256" key="1">
    <source>
        <dbReference type="ARBA" id="ARBA00023015"/>
    </source>
</evidence>
<dbReference type="PROSITE" id="PS01117">
    <property type="entry name" value="HTH_MARR_1"/>
    <property type="match status" value="1"/>
</dbReference>
<organism evidence="6 7">
    <name type="scientific">Arthrobacter stackebrandtii</name>
    <dbReference type="NCBI Taxonomy" id="272161"/>
    <lineage>
        <taxon>Bacteria</taxon>
        <taxon>Bacillati</taxon>
        <taxon>Actinomycetota</taxon>
        <taxon>Actinomycetes</taxon>
        <taxon>Micrococcales</taxon>
        <taxon>Micrococcaceae</taxon>
        <taxon>Arthrobacter</taxon>
    </lineage>
</organism>
<dbReference type="EMBL" id="JAGIOI010000001">
    <property type="protein sequence ID" value="MBP2412143.1"/>
    <property type="molecule type" value="Genomic_DNA"/>
</dbReference>
<dbReference type="InterPro" id="IPR036390">
    <property type="entry name" value="WH_DNA-bd_sf"/>
</dbReference>
<dbReference type="Gene3D" id="1.10.10.10">
    <property type="entry name" value="Winged helix-like DNA-binding domain superfamily/Winged helix DNA-binding domain"/>
    <property type="match status" value="1"/>
</dbReference>
<keyword evidence="3" id="KW-0804">Transcription</keyword>
<dbReference type="RefSeq" id="WP_209677756.1">
    <property type="nucleotide sequence ID" value="NZ_JAGIOI010000001.1"/>
</dbReference>
<dbReference type="SUPFAM" id="SSF46785">
    <property type="entry name" value="Winged helix' DNA-binding domain"/>
    <property type="match status" value="1"/>
</dbReference>
<keyword evidence="2 6" id="KW-0238">DNA-binding</keyword>
<dbReference type="PANTHER" id="PTHR39515:SF2">
    <property type="entry name" value="HTH-TYPE TRANSCRIPTIONAL REGULATOR RV0880"/>
    <property type="match status" value="1"/>
</dbReference>
<protein>
    <submittedName>
        <fullName evidence="6">DNA-binding MarR family transcriptional regulator</fullName>
    </submittedName>
</protein>
<reference evidence="6 7" key="1">
    <citation type="submission" date="2021-03" db="EMBL/GenBank/DDBJ databases">
        <title>Sequencing the genomes of 1000 actinobacteria strains.</title>
        <authorList>
            <person name="Klenk H.-P."/>
        </authorList>
    </citation>
    <scope>NUCLEOTIDE SEQUENCE [LARGE SCALE GENOMIC DNA]</scope>
    <source>
        <strain evidence="6 7">DSM 16005</strain>
    </source>
</reference>
<proteinExistence type="predicted"/>
<dbReference type="InterPro" id="IPR052526">
    <property type="entry name" value="HTH-type_Bedaq_tolerance"/>
</dbReference>
<evidence type="ECO:0000259" key="5">
    <source>
        <dbReference type="PROSITE" id="PS50995"/>
    </source>
</evidence>
<dbReference type="PANTHER" id="PTHR39515">
    <property type="entry name" value="CONSERVED PROTEIN"/>
    <property type="match status" value="1"/>
</dbReference>
<dbReference type="Proteomes" id="UP000711614">
    <property type="component" value="Unassembled WGS sequence"/>
</dbReference>
<evidence type="ECO:0000256" key="4">
    <source>
        <dbReference type="SAM" id="MobiDB-lite"/>
    </source>
</evidence>
<dbReference type="GO" id="GO:0003677">
    <property type="term" value="F:DNA binding"/>
    <property type="evidence" value="ECO:0007669"/>
    <property type="project" value="UniProtKB-KW"/>
</dbReference>
<feature type="region of interest" description="Disordered" evidence="4">
    <location>
        <begin position="1"/>
        <end position="30"/>
    </location>
</feature>
<keyword evidence="7" id="KW-1185">Reference proteome</keyword>
<dbReference type="InterPro" id="IPR023187">
    <property type="entry name" value="Tscrpt_reg_MarR-type_CS"/>
</dbReference>
<evidence type="ECO:0000256" key="3">
    <source>
        <dbReference type="ARBA" id="ARBA00023163"/>
    </source>
</evidence>
<gene>
    <name evidence="6" type="ORF">JOF48_000942</name>
</gene>
<dbReference type="Pfam" id="PF12802">
    <property type="entry name" value="MarR_2"/>
    <property type="match status" value="1"/>
</dbReference>